<dbReference type="AlphaFoldDB" id="A0A2S8A4J6"/>
<proteinExistence type="predicted"/>
<protein>
    <submittedName>
        <fullName evidence="1">Uncharacterized protein</fullName>
    </submittedName>
</protein>
<dbReference type="EMBL" id="PSZM01000047">
    <property type="protein sequence ID" value="PQL89475.1"/>
    <property type="molecule type" value="Genomic_DNA"/>
</dbReference>
<gene>
    <name evidence="1" type="ORF">C4S77_12600</name>
</gene>
<dbReference type="RefSeq" id="WP_105247856.1">
    <property type="nucleotide sequence ID" value="NZ_PSZM01000047.1"/>
</dbReference>
<name>A0A2S8A4J6_9FLAO</name>
<evidence type="ECO:0000313" key="1">
    <source>
        <dbReference type="EMBL" id="PQL89475.1"/>
    </source>
</evidence>
<keyword evidence="2" id="KW-1185">Reference proteome</keyword>
<sequence length="98" mass="11527">MKNNKDFIRELFAISKTYFSKILNEIDVQQELFDNYKVSVNDLIVKEVLISEVIYHTIVLTPSIHVKLGVFLNNENIGYYSIYLAEDLKFLDEFFALK</sequence>
<reference evidence="1 2" key="1">
    <citation type="submission" date="2018-02" db="EMBL/GenBank/DDBJ databases">
        <title>Genome sequences of Apibacter spp., gut symbionts of Asian honey bees.</title>
        <authorList>
            <person name="Kwong W.K."/>
            <person name="Steele M.I."/>
            <person name="Moran N.A."/>
        </authorList>
    </citation>
    <scope>NUCLEOTIDE SEQUENCE [LARGE SCALE GENOMIC DNA]</scope>
    <source>
        <strain evidence="2">wkB301</strain>
    </source>
</reference>
<evidence type="ECO:0000313" key="2">
    <source>
        <dbReference type="Proteomes" id="UP000238042"/>
    </source>
</evidence>
<organism evidence="1 2">
    <name type="scientific">Apibacter adventoris</name>
    <dbReference type="NCBI Taxonomy" id="1679466"/>
    <lineage>
        <taxon>Bacteria</taxon>
        <taxon>Pseudomonadati</taxon>
        <taxon>Bacteroidota</taxon>
        <taxon>Flavobacteriia</taxon>
        <taxon>Flavobacteriales</taxon>
        <taxon>Weeksellaceae</taxon>
        <taxon>Apibacter</taxon>
    </lineage>
</organism>
<accession>A0A2S8A4J6</accession>
<dbReference type="Proteomes" id="UP000238042">
    <property type="component" value="Unassembled WGS sequence"/>
</dbReference>
<comment type="caution">
    <text evidence="1">The sequence shown here is derived from an EMBL/GenBank/DDBJ whole genome shotgun (WGS) entry which is preliminary data.</text>
</comment>